<reference evidence="2" key="1">
    <citation type="journal article" date="2021" name="Front. Microbiol.">
        <title>Comprehensive Comparative Genomics and Phenotyping of Methylobacterium Species.</title>
        <authorList>
            <person name="Alessa O."/>
            <person name="Ogura Y."/>
            <person name="Fujitani Y."/>
            <person name="Takami H."/>
            <person name="Hayashi T."/>
            <person name="Sahin N."/>
            <person name="Tani A."/>
        </authorList>
    </citation>
    <scope>NUCLEOTIDE SEQUENCE</scope>
    <source>
        <strain evidence="2">DSM 14458</strain>
    </source>
</reference>
<comment type="caution">
    <text evidence="2">The sequence shown here is derived from an EMBL/GenBank/DDBJ whole genome shotgun (WGS) entry which is preliminary data.</text>
</comment>
<evidence type="ECO:0000256" key="1">
    <source>
        <dbReference type="SAM" id="MobiDB-lite"/>
    </source>
</evidence>
<dbReference type="EMBL" id="BPRE01000006">
    <property type="protein sequence ID" value="GJE75624.1"/>
    <property type="molecule type" value="Genomic_DNA"/>
</dbReference>
<feature type="region of interest" description="Disordered" evidence="1">
    <location>
        <begin position="1"/>
        <end position="25"/>
    </location>
</feature>
<sequence length="50" mass="5148">MGAVSRSLQPLEVRRDRAGSALSGRKSCLTDAVAAGPKGTRKGLRKPLAG</sequence>
<gene>
    <name evidence="2" type="ORF">BGCPKDLD_2209</name>
</gene>
<protein>
    <submittedName>
        <fullName evidence="2">Uncharacterized protein</fullName>
    </submittedName>
</protein>
<organism evidence="2 3">
    <name type="scientific">Methylorubrum suomiense</name>
    <dbReference type="NCBI Taxonomy" id="144191"/>
    <lineage>
        <taxon>Bacteria</taxon>
        <taxon>Pseudomonadati</taxon>
        <taxon>Pseudomonadota</taxon>
        <taxon>Alphaproteobacteria</taxon>
        <taxon>Hyphomicrobiales</taxon>
        <taxon>Methylobacteriaceae</taxon>
        <taxon>Methylorubrum</taxon>
    </lineage>
</organism>
<dbReference type="Proteomes" id="UP001055093">
    <property type="component" value="Unassembled WGS sequence"/>
</dbReference>
<evidence type="ECO:0000313" key="3">
    <source>
        <dbReference type="Proteomes" id="UP001055093"/>
    </source>
</evidence>
<keyword evidence="3" id="KW-1185">Reference proteome</keyword>
<reference evidence="2" key="2">
    <citation type="submission" date="2021-08" db="EMBL/GenBank/DDBJ databases">
        <authorList>
            <person name="Tani A."/>
            <person name="Ola A."/>
            <person name="Ogura Y."/>
            <person name="Katsura K."/>
            <person name="Hayashi T."/>
        </authorList>
    </citation>
    <scope>NUCLEOTIDE SEQUENCE</scope>
    <source>
        <strain evidence="2">DSM 14458</strain>
    </source>
</reference>
<proteinExistence type="predicted"/>
<accession>A0ABQ4UW46</accession>
<name>A0ABQ4UW46_9HYPH</name>
<evidence type="ECO:0000313" key="2">
    <source>
        <dbReference type="EMBL" id="GJE75624.1"/>
    </source>
</evidence>